<protein>
    <recommendedName>
        <fullName evidence="4">Corrinoid adenosyltransferase</fullName>
        <ecNumber evidence="4">2.5.1.17</ecNumber>
    </recommendedName>
    <alternativeName>
        <fullName evidence="4">Cob(II)alamin adenosyltransferase</fullName>
    </alternativeName>
    <alternativeName>
        <fullName evidence="4">Cob(II)yrinic acid a,c-diamide adenosyltransferase</fullName>
    </alternativeName>
    <alternativeName>
        <fullName evidence="4">Cobinamide/cobalamin adenosyltransferase</fullName>
    </alternativeName>
</protein>
<accession>A0ABV3Z0Z2</accession>
<evidence type="ECO:0000256" key="1">
    <source>
        <dbReference type="ARBA" id="ARBA00022679"/>
    </source>
</evidence>
<proteinExistence type="inferred from homology"/>
<evidence type="ECO:0000256" key="2">
    <source>
        <dbReference type="ARBA" id="ARBA00022741"/>
    </source>
</evidence>
<evidence type="ECO:0000313" key="7">
    <source>
        <dbReference type="EMBL" id="MEX6632454.1"/>
    </source>
</evidence>
<dbReference type="Proteomes" id="UP001560685">
    <property type="component" value="Unassembled WGS sequence"/>
</dbReference>
<feature type="region of interest" description="Disordered" evidence="5">
    <location>
        <begin position="1"/>
        <end position="24"/>
    </location>
</feature>
<dbReference type="GO" id="GO:0008817">
    <property type="term" value="F:corrinoid adenosyltransferase activity"/>
    <property type="evidence" value="ECO:0007669"/>
    <property type="project" value="UniProtKB-EC"/>
</dbReference>
<dbReference type="InterPro" id="IPR016030">
    <property type="entry name" value="CblAdoTrfase-like"/>
</dbReference>
<evidence type="ECO:0000259" key="6">
    <source>
        <dbReference type="Pfam" id="PF01923"/>
    </source>
</evidence>
<keyword evidence="3 4" id="KW-0067">ATP-binding</keyword>
<comment type="similarity">
    <text evidence="4">Belongs to the Cob(I)alamin adenosyltransferase family.</text>
</comment>
<organism evidence="7 8">
    <name type="scientific">Hyphococcus lacteus</name>
    <dbReference type="NCBI Taxonomy" id="3143536"/>
    <lineage>
        <taxon>Bacteria</taxon>
        <taxon>Pseudomonadati</taxon>
        <taxon>Pseudomonadota</taxon>
        <taxon>Alphaproteobacteria</taxon>
        <taxon>Parvularculales</taxon>
        <taxon>Parvularculaceae</taxon>
        <taxon>Hyphococcus</taxon>
    </lineage>
</organism>
<dbReference type="PANTHER" id="PTHR12213:SF0">
    <property type="entry name" value="CORRINOID ADENOSYLTRANSFERASE MMAB"/>
    <property type="match status" value="1"/>
</dbReference>
<comment type="pathway">
    <text evidence="4">Cofactor biosynthesis; adenosylcobalamin biosynthesis; adenosylcobalamin from cob(II)yrinate a,c-diamide: step 2/7.</text>
</comment>
<comment type="catalytic activity">
    <reaction evidence="4">
        <text>2 cob(II)alamin + reduced [electron-transfer flavoprotein] + 2 ATP = 2 adenosylcob(III)alamin + 2 triphosphate + oxidized [electron-transfer flavoprotein] + 3 H(+)</text>
        <dbReference type="Rhea" id="RHEA:28671"/>
        <dbReference type="Rhea" id="RHEA-COMP:10685"/>
        <dbReference type="Rhea" id="RHEA-COMP:10686"/>
        <dbReference type="ChEBI" id="CHEBI:15378"/>
        <dbReference type="ChEBI" id="CHEBI:16304"/>
        <dbReference type="ChEBI" id="CHEBI:18036"/>
        <dbReference type="ChEBI" id="CHEBI:18408"/>
        <dbReference type="ChEBI" id="CHEBI:30616"/>
        <dbReference type="ChEBI" id="CHEBI:57692"/>
        <dbReference type="ChEBI" id="CHEBI:58307"/>
        <dbReference type="EC" id="2.5.1.17"/>
    </reaction>
</comment>
<evidence type="ECO:0000256" key="3">
    <source>
        <dbReference type="ARBA" id="ARBA00022840"/>
    </source>
</evidence>
<feature type="domain" description="Cobalamin adenosyltransferase-like" evidence="6">
    <location>
        <begin position="8"/>
        <end position="165"/>
    </location>
</feature>
<comment type="caution">
    <text evidence="7">The sequence shown here is derived from an EMBL/GenBank/DDBJ whole genome shotgun (WGS) entry which is preliminary data.</text>
</comment>
<gene>
    <name evidence="7" type="ORF">ABFZ84_02740</name>
</gene>
<evidence type="ECO:0000256" key="5">
    <source>
        <dbReference type="SAM" id="MobiDB-lite"/>
    </source>
</evidence>
<dbReference type="Pfam" id="PF01923">
    <property type="entry name" value="Cob_adeno_trans"/>
    <property type="match status" value="1"/>
</dbReference>
<name>A0ABV3Z0Z2_9PROT</name>
<dbReference type="RefSeq" id="WP_369312378.1">
    <property type="nucleotide sequence ID" value="NZ_JBEHZE010000001.1"/>
</dbReference>
<keyword evidence="4" id="KW-0169">Cobalamin biosynthesis</keyword>
<keyword evidence="1 4" id="KW-0808">Transferase</keyword>
<dbReference type="EC" id="2.5.1.17" evidence="4"/>
<keyword evidence="2 4" id="KW-0547">Nucleotide-binding</keyword>
<evidence type="ECO:0000313" key="8">
    <source>
        <dbReference type="Proteomes" id="UP001560685"/>
    </source>
</evidence>
<comment type="catalytic activity">
    <reaction evidence="4">
        <text>2 cob(II)yrinate a,c diamide + reduced [electron-transfer flavoprotein] + 2 ATP = 2 adenosylcob(III)yrinate a,c-diamide + 2 triphosphate + oxidized [electron-transfer flavoprotein] + 3 H(+)</text>
        <dbReference type="Rhea" id="RHEA:11528"/>
        <dbReference type="Rhea" id="RHEA-COMP:10685"/>
        <dbReference type="Rhea" id="RHEA-COMP:10686"/>
        <dbReference type="ChEBI" id="CHEBI:15378"/>
        <dbReference type="ChEBI" id="CHEBI:18036"/>
        <dbReference type="ChEBI" id="CHEBI:30616"/>
        <dbReference type="ChEBI" id="CHEBI:57692"/>
        <dbReference type="ChEBI" id="CHEBI:58307"/>
        <dbReference type="ChEBI" id="CHEBI:58503"/>
        <dbReference type="ChEBI" id="CHEBI:58537"/>
        <dbReference type="EC" id="2.5.1.17"/>
    </reaction>
</comment>
<dbReference type="NCBIfam" id="TIGR00636">
    <property type="entry name" value="PduO_Nterm"/>
    <property type="match status" value="1"/>
</dbReference>
<dbReference type="Gene3D" id="1.20.1200.10">
    <property type="entry name" value="Cobalamin adenosyltransferase-like"/>
    <property type="match status" value="1"/>
</dbReference>
<dbReference type="EMBL" id="JBEHZE010000001">
    <property type="protein sequence ID" value="MEX6632454.1"/>
    <property type="molecule type" value="Genomic_DNA"/>
</dbReference>
<dbReference type="InterPro" id="IPR036451">
    <property type="entry name" value="CblAdoTrfase-like_sf"/>
</dbReference>
<reference evidence="7 8" key="1">
    <citation type="submission" date="2024-05" db="EMBL/GenBank/DDBJ databases">
        <title>Three bacterial strains, DH-69, EH-24, and ECK-19 isolated from coastal sediments.</title>
        <authorList>
            <person name="Ye Y.-Q."/>
            <person name="Du Z.-J."/>
        </authorList>
    </citation>
    <scope>NUCLEOTIDE SEQUENCE [LARGE SCALE GENOMIC DNA]</scope>
    <source>
        <strain evidence="7 8">ECK-19</strain>
    </source>
</reference>
<keyword evidence="8" id="KW-1185">Reference proteome</keyword>
<dbReference type="InterPro" id="IPR029499">
    <property type="entry name" value="PduO-typ"/>
</dbReference>
<dbReference type="SUPFAM" id="SSF89028">
    <property type="entry name" value="Cobalamin adenosyltransferase-like"/>
    <property type="match status" value="1"/>
</dbReference>
<dbReference type="PANTHER" id="PTHR12213">
    <property type="entry name" value="CORRINOID ADENOSYLTRANSFERASE"/>
    <property type="match status" value="1"/>
</dbReference>
<sequence>MSNRLTKIVTRGGDKGETSLGDGTRVPKDDARVALLGDVDELNSWVGVVQSHLSAGVLPALLSEIQHDLFDLGGALCFPGTPLLSERHVARLDGAAEELNTDLPPLKEFILPGGAPVLGFCHVARATCRRIERSMATFYRDAPEAIFALQYLNRLSDVFFIAARIEARNIGVNEIYWRKEKSLS</sequence>
<evidence type="ECO:0000256" key="4">
    <source>
        <dbReference type="RuleBase" id="RU366026"/>
    </source>
</evidence>